<comment type="caution">
    <text evidence="1">The sequence shown here is derived from an EMBL/GenBank/DDBJ whole genome shotgun (WGS) entry which is preliminary data.</text>
</comment>
<evidence type="ECO:0000313" key="2">
    <source>
        <dbReference type="Proteomes" id="UP001642409"/>
    </source>
</evidence>
<evidence type="ECO:0000313" key="1">
    <source>
        <dbReference type="EMBL" id="CAL6046543.1"/>
    </source>
</evidence>
<organism evidence="1 2">
    <name type="scientific">Hexamita inflata</name>
    <dbReference type="NCBI Taxonomy" id="28002"/>
    <lineage>
        <taxon>Eukaryota</taxon>
        <taxon>Metamonada</taxon>
        <taxon>Diplomonadida</taxon>
        <taxon>Hexamitidae</taxon>
        <taxon>Hexamitinae</taxon>
        <taxon>Hexamita</taxon>
    </lineage>
</organism>
<sequence length="123" mass="14286">MHHKIKSYRIFLRSKAILIQIPINCCHSLIHKANTERTKSFENNIFHIENSTIIARLYFNNQRFSAKTDISDLSCKQEIKTKKIDQVHSACLGRPKSRVEIIYSVSVTNLLLITLINQQRFSA</sequence>
<name>A0ABP1JU54_9EUKA</name>
<gene>
    <name evidence="1" type="ORF">HINF_LOCUS41777</name>
</gene>
<accession>A0ABP1JU54</accession>
<reference evidence="1 2" key="1">
    <citation type="submission" date="2024-07" db="EMBL/GenBank/DDBJ databases">
        <authorList>
            <person name="Akdeniz Z."/>
        </authorList>
    </citation>
    <scope>NUCLEOTIDE SEQUENCE [LARGE SCALE GENOMIC DNA]</scope>
</reference>
<proteinExistence type="predicted"/>
<protein>
    <submittedName>
        <fullName evidence="1">Hypothetical_protein</fullName>
    </submittedName>
</protein>
<dbReference type="EMBL" id="CAXDID020000168">
    <property type="protein sequence ID" value="CAL6046543.1"/>
    <property type="molecule type" value="Genomic_DNA"/>
</dbReference>
<keyword evidence="2" id="KW-1185">Reference proteome</keyword>
<dbReference type="Proteomes" id="UP001642409">
    <property type="component" value="Unassembled WGS sequence"/>
</dbReference>